<feature type="region of interest" description="Disordered" evidence="1">
    <location>
        <begin position="1"/>
        <end position="42"/>
    </location>
</feature>
<name>A0A1F5CBG3_9BACT</name>
<organism evidence="2 3">
    <name type="scientific">Candidatus Azambacteria bacterium RIFCSPLOWO2_02_FULL_44_14</name>
    <dbReference type="NCBI Taxonomy" id="1797306"/>
    <lineage>
        <taxon>Bacteria</taxon>
        <taxon>Candidatus Azamiibacteriota</taxon>
    </lineage>
</organism>
<protein>
    <submittedName>
        <fullName evidence="2">Uncharacterized protein</fullName>
    </submittedName>
</protein>
<reference evidence="2 3" key="1">
    <citation type="journal article" date="2016" name="Nat. Commun.">
        <title>Thousands of microbial genomes shed light on interconnected biogeochemical processes in an aquifer system.</title>
        <authorList>
            <person name="Anantharaman K."/>
            <person name="Brown C.T."/>
            <person name="Hug L.A."/>
            <person name="Sharon I."/>
            <person name="Castelle C.J."/>
            <person name="Probst A.J."/>
            <person name="Thomas B.C."/>
            <person name="Singh A."/>
            <person name="Wilkins M.J."/>
            <person name="Karaoz U."/>
            <person name="Brodie E.L."/>
            <person name="Williams K.H."/>
            <person name="Hubbard S.S."/>
            <person name="Banfield J.F."/>
        </authorList>
    </citation>
    <scope>NUCLEOTIDE SEQUENCE [LARGE SCALE GENOMIC DNA]</scope>
</reference>
<feature type="compositionally biased region" description="Basic and acidic residues" evidence="1">
    <location>
        <begin position="20"/>
        <end position="42"/>
    </location>
</feature>
<evidence type="ECO:0000313" key="3">
    <source>
        <dbReference type="Proteomes" id="UP000177197"/>
    </source>
</evidence>
<proteinExistence type="predicted"/>
<dbReference type="Proteomes" id="UP000177197">
    <property type="component" value="Unassembled WGS sequence"/>
</dbReference>
<dbReference type="AlphaFoldDB" id="A0A1F5CBG3"/>
<evidence type="ECO:0000256" key="1">
    <source>
        <dbReference type="SAM" id="MobiDB-lite"/>
    </source>
</evidence>
<feature type="compositionally biased region" description="Basic residues" evidence="1">
    <location>
        <begin position="1"/>
        <end position="19"/>
    </location>
</feature>
<sequence length="104" mass="11468">MYHNAGRKTRNVRRNLAKQRKQEERANRSSGRTEKGQARADRRVSVIMATGVERDLAAAEWRLKASEEPTLDQQIAGTIAEMFGGAALAQFKSEKAEATAHASA</sequence>
<gene>
    <name evidence="2" type="ORF">A3I30_03015</name>
</gene>
<dbReference type="EMBL" id="MEYV01000011">
    <property type="protein sequence ID" value="OGD40211.1"/>
    <property type="molecule type" value="Genomic_DNA"/>
</dbReference>
<evidence type="ECO:0000313" key="2">
    <source>
        <dbReference type="EMBL" id="OGD40211.1"/>
    </source>
</evidence>
<accession>A0A1F5CBG3</accession>
<comment type="caution">
    <text evidence="2">The sequence shown here is derived from an EMBL/GenBank/DDBJ whole genome shotgun (WGS) entry which is preliminary data.</text>
</comment>